<sequence length="63" mass="6897">MEQRNPTLGFTAGHRDLWLSPVFRVYPDSHRVKAVLKRTVKCAGLSEKAGPEMTGPSLIDGCA</sequence>
<protein>
    <submittedName>
        <fullName evidence="1">Uncharacterized protein</fullName>
    </submittedName>
</protein>
<dbReference type="Proteomes" id="UP000632222">
    <property type="component" value="Unassembled WGS sequence"/>
</dbReference>
<accession>A0ABQ2DJ77</accession>
<name>A0ABQ2DJ77_9DEIO</name>
<gene>
    <name evidence="1" type="ORF">GCM10008938_52470</name>
</gene>
<proteinExistence type="predicted"/>
<comment type="caution">
    <text evidence="1">The sequence shown here is derived from an EMBL/GenBank/DDBJ whole genome shotgun (WGS) entry which is preliminary data.</text>
</comment>
<dbReference type="EMBL" id="BMOD01000057">
    <property type="protein sequence ID" value="GGJ59852.1"/>
    <property type="molecule type" value="Genomic_DNA"/>
</dbReference>
<evidence type="ECO:0000313" key="2">
    <source>
        <dbReference type="Proteomes" id="UP000632222"/>
    </source>
</evidence>
<evidence type="ECO:0000313" key="1">
    <source>
        <dbReference type="EMBL" id="GGJ59852.1"/>
    </source>
</evidence>
<organism evidence="1 2">
    <name type="scientific">Deinococcus roseus</name>
    <dbReference type="NCBI Taxonomy" id="392414"/>
    <lineage>
        <taxon>Bacteria</taxon>
        <taxon>Thermotogati</taxon>
        <taxon>Deinococcota</taxon>
        <taxon>Deinococci</taxon>
        <taxon>Deinococcales</taxon>
        <taxon>Deinococcaceae</taxon>
        <taxon>Deinococcus</taxon>
    </lineage>
</organism>
<keyword evidence="2" id="KW-1185">Reference proteome</keyword>
<reference evidence="2" key="1">
    <citation type="journal article" date="2019" name="Int. J. Syst. Evol. Microbiol.">
        <title>The Global Catalogue of Microorganisms (GCM) 10K type strain sequencing project: providing services to taxonomists for standard genome sequencing and annotation.</title>
        <authorList>
            <consortium name="The Broad Institute Genomics Platform"/>
            <consortium name="The Broad Institute Genome Sequencing Center for Infectious Disease"/>
            <person name="Wu L."/>
            <person name="Ma J."/>
        </authorList>
    </citation>
    <scope>NUCLEOTIDE SEQUENCE [LARGE SCALE GENOMIC DNA]</scope>
    <source>
        <strain evidence="2">JCM 14370</strain>
    </source>
</reference>